<dbReference type="EMBL" id="KE651167">
    <property type="protein sequence ID" value="EEB08381.1"/>
    <property type="molecule type" value="Genomic_DNA"/>
</dbReference>
<dbReference type="GO" id="GO:0005788">
    <property type="term" value="C:endoplasmic reticulum lumen"/>
    <property type="evidence" value="ECO:0007669"/>
    <property type="project" value="EnsemblFungi"/>
</dbReference>
<dbReference type="CDD" id="cd00112">
    <property type="entry name" value="LDLa"/>
    <property type="match status" value="1"/>
</dbReference>
<keyword evidence="5" id="KW-0175">Coiled coil</keyword>
<evidence type="ECO:0000256" key="1">
    <source>
        <dbReference type="ARBA" id="ARBA00022387"/>
    </source>
</evidence>
<dbReference type="InterPro" id="IPR009011">
    <property type="entry name" value="Man6P_isomerase_rcpt-bd_dom_sf"/>
</dbReference>
<dbReference type="Gene3D" id="2.70.130.10">
    <property type="entry name" value="Mannose-6-phosphate receptor binding domain"/>
    <property type="match status" value="1"/>
</dbReference>
<evidence type="ECO:0000259" key="7">
    <source>
        <dbReference type="PROSITE" id="PS51914"/>
    </source>
</evidence>
<evidence type="ECO:0000256" key="3">
    <source>
        <dbReference type="ARBA" id="ARBA00022824"/>
    </source>
</evidence>
<keyword evidence="10" id="KW-1185">Reference proteome</keyword>
<dbReference type="OMA" id="KHESASH"/>
<dbReference type="InterPro" id="IPR044865">
    <property type="entry name" value="MRH_dom"/>
</dbReference>
<protein>
    <recommendedName>
        <fullName evidence="1">Glucosidase 2 subunit beta</fullName>
    </recommendedName>
</protein>
<dbReference type="HOGENOM" id="CLU_016834_1_0_1"/>
<dbReference type="InterPro" id="IPR036607">
    <property type="entry name" value="PRKCSH"/>
</dbReference>
<accession>B6K4H4</accession>
<evidence type="ECO:0000313" key="8">
    <source>
        <dbReference type="EMBL" id="EEB08381.1"/>
    </source>
</evidence>
<dbReference type="STRING" id="402676.B6K4H4"/>
<dbReference type="Pfam" id="PF12999">
    <property type="entry name" value="PRKCSH-like"/>
    <property type="match status" value="1"/>
</dbReference>
<evidence type="ECO:0000313" key="10">
    <source>
        <dbReference type="Proteomes" id="UP000001744"/>
    </source>
</evidence>
<dbReference type="InterPro" id="IPR036055">
    <property type="entry name" value="LDL_receptor-like_sf"/>
</dbReference>
<proteinExistence type="predicted"/>
<dbReference type="GO" id="GO:0030234">
    <property type="term" value="F:enzyme regulator activity"/>
    <property type="evidence" value="ECO:0007669"/>
    <property type="project" value="EnsemblFungi"/>
</dbReference>
<evidence type="ECO:0000256" key="2">
    <source>
        <dbReference type="ARBA" id="ARBA00022729"/>
    </source>
</evidence>
<dbReference type="Proteomes" id="UP000001744">
    <property type="component" value="Unassembled WGS sequence"/>
</dbReference>
<dbReference type="AlphaFoldDB" id="B6K4H4"/>
<dbReference type="eggNOG" id="KOG2397">
    <property type="taxonomic scope" value="Eukaryota"/>
</dbReference>
<keyword evidence="2 6" id="KW-0732">Signal</keyword>
<keyword evidence="4" id="KW-1015">Disulfide bond</keyword>
<name>B6K4H4_SCHJY</name>
<dbReference type="Pfam" id="PF13015">
    <property type="entry name" value="PRKCSH_1"/>
    <property type="match status" value="1"/>
</dbReference>
<dbReference type="InterPro" id="IPR039794">
    <property type="entry name" value="Gtb1-like"/>
</dbReference>
<organism evidence="8 10">
    <name type="scientific">Schizosaccharomyces japonicus (strain yFS275 / FY16936)</name>
    <name type="common">Fission yeast</name>
    <dbReference type="NCBI Taxonomy" id="402676"/>
    <lineage>
        <taxon>Eukaryota</taxon>
        <taxon>Fungi</taxon>
        <taxon>Dikarya</taxon>
        <taxon>Ascomycota</taxon>
        <taxon>Taphrinomycotina</taxon>
        <taxon>Schizosaccharomycetes</taxon>
        <taxon>Schizosaccharomycetales</taxon>
        <taxon>Schizosaccharomycetaceae</taxon>
        <taxon>Schizosaccharomyces</taxon>
    </lineage>
</organism>
<dbReference type="PANTHER" id="PTHR12630:SF1">
    <property type="entry name" value="GLUCOSIDASE 2 SUBUNIT BETA"/>
    <property type="match status" value="1"/>
</dbReference>
<evidence type="ECO:0000256" key="5">
    <source>
        <dbReference type="SAM" id="Coils"/>
    </source>
</evidence>
<dbReference type="VEuPathDB" id="FungiDB:SJAG_03535"/>
<dbReference type="GO" id="GO:0006491">
    <property type="term" value="P:N-glycan processing"/>
    <property type="evidence" value="ECO:0000318"/>
    <property type="project" value="GO_Central"/>
</dbReference>
<keyword evidence="3" id="KW-0256">Endoplasmic reticulum</keyword>
<feature type="signal peptide" evidence="6">
    <location>
        <begin position="1"/>
        <end position="22"/>
    </location>
</feature>
<dbReference type="SUPFAM" id="SSF57424">
    <property type="entry name" value="LDL receptor-like module"/>
    <property type="match status" value="1"/>
</dbReference>
<reference evidence="8 10" key="1">
    <citation type="journal article" date="2011" name="Science">
        <title>Comparative functional genomics of the fission yeasts.</title>
        <authorList>
            <person name="Rhind N."/>
            <person name="Chen Z."/>
            <person name="Yassour M."/>
            <person name="Thompson D.A."/>
            <person name="Haas B.J."/>
            <person name="Habib N."/>
            <person name="Wapinski I."/>
            <person name="Roy S."/>
            <person name="Lin M.F."/>
            <person name="Heiman D.I."/>
            <person name="Young S.K."/>
            <person name="Furuya K."/>
            <person name="Guo Y."/>
            <person name="Pidoux A."/>
            <person name="Chen H.M."/>
            <person name="Robbertse B."/>
            <person name="Goldberg J.M."/>
            <person name="Aoki K."/>
            <person name="Bayne E.H."/>
            <person name="Berlin A.M."/>
            <person name="Desjardins C.A."/>
            <person name="Dobbs E."/>
            <person name="Dukaj L."/>
            <person name="Fan L."/>
            <person name="FitzGerald M.G."/>
            <person name="French C."/>
            <person name="Gujja S."/>
            <person name="Hansen K."/>
            <person name="Keifenheim D."/>
            <person name="Levin J.Z."/>
            <person name="Mosher R.A."/>
            <person name="Mueller C.A."/>
            <person name="Pfiffner J."/>
            <person name="Priest M."/>
            <person name="Russ C."/>
            <person name="Smialowska A."/>
            <person name="Swoboda P."/>
            <person name="Sykes S.M."/>
            <person name="Vaughn M."/>
            <person name="Vengrova S."/>
            <person name="Yoder R."/>
            <person name="Zeng Q."/>
            <person name="Allshire R."/>
            <person name="Baulcombe D."/>
            <person name="Birren B.W."/>
            <person name="Brown W."/>
            <person name="Ekwall K."/>
            <person name="Kellis M."/>
            <person name="Leatherwood J."/>
            <person name="Levin H."/>
            <person name="Margalit H."/>
            <person name="Martienssen R."/>
            <person name="Nieduszynski C.A."/>
            <person name="Spatafora J.W."/>
            <person name="Friedman N."/>
            <person name="Dalgaard J.Z."/>
            <person name="Baumann P."/>
            <person name="Niki H."/>
            <person name="Regev A."/>
            <person name="Nusbaum C."/>
        </authorList>
    </citation>
    <scope>NUCLEOTIDE SEQUENCE [LARGE SCALE GENOMIC DNA]</scope>
    <source>
        <strain evidence="10">yFS275 / FY16936</strain>
    </source>
</reference>
<dbReference type="OrthoDB" id="28322at2759"/>
<dbReference type="PROSITE" id="PS51914">
    <property type="entry name" value="MRH"/>
    <property type="match status" value="1"/>
</dbReference>
<dbReference type="InterPro" id="IPR028146">
    <property type="entry name" value="PRKCSH_N"/>
</dbReference>
<evidence type="ECO:0000313" key="9">
    <source>
        <dbReference type="JaponicusDB" id="SJAG_03535"/>
    </source>
</evidence>
<feature type="domain" description="MRH" evidence="7">
    <location>
        <begin position="381"/>
        <end position="478"/>
    </location>
</feature>
<dbReference type="RefSeq" id="XP_002174674.1">
    <property type="nucleotide sequence ID" value="XM_002174638.2"/>
</dbReference>
<dbReference type="SUPFAM" id="SSF50911">
    <property type="entry name" value="Mannose 6-phosphate receptor domain"/>
    <property type="match status" value="1"/>
</dbReference>
<dbReference type="InterPro" id="IPR002172">
    <property type="entry name" value="LDrepeatLR_classA_rpt"/>
</dbReference>
<dbReference type="GO" id="GO:0017177">
    <property type="term" value="C:glucosidase II complex"/>
    <property type="evidence" value="ECO:0000318"/>
    <property type="project" value="GO_Central"/>
</dbReference>
<evidence type="ECO:0000256" key="6">
    <source>
        <dbReference type="SAM" id="SignalP"/>
    </source>
</evidence>
<sequence>MHFTTRTLFFLPWLLQVAVSDAKTEVLGVSPKELNLYQPDENGNWKCLNSSKVISFSQVNDDYCDCPDGSDEPGTSACQNGRFFCVNKGYISTYIPSNRVNDGLCDCCDGSDEYMEIVHCENTCNEKAAVYLDELNEHNNQVRKGIDIRNEWVRAAEVKNEELKKIYDENNSKMLATMKRKNELQAQLDRMMRENVDITQLLNDDLSSMKETVDLLLLERSEFIKRMKILEDILKDMASGYNPNYQDMAVKDAASRWKEVENDKLDLLVEEGPTAELVDAVEEHLAMVPVLKAKEVKKQKEASNGLIDQTKQLLFSAAESVPFLNNLVSGKKETEGHDSEVSSKALERLEHQLNEVKYQYDDLQSEQARLFEDMNEPHGWDDIYRVLKGMETKAKSGDYEYRIRFYETVFQDDISLGEFVEQEGNILKYANGQKCWNGPPRSAQVKVECGKSNEIISVLEAQKCEYLIQMLSPAACSTTLYRKSLITEANEHPTPETIAENDEL</sequence>
<dbReference type="JaponicusDB" id="SJAG_03535">
    <property type="gene designation" value="gbs1"/>
</dbReference>
<dbReference type="GeneID" id="7048790"/>
<feature type="coiled-coil region" evidence="5">
    <location>
        <begin position="153"/>
        <end position="201"/>
    </location>
</feature>
<dbReference type="PANTHER" id="PTHR12630">
    <property type="entry name" value="N-LINKED OLIGOSACCHARIDE PROCESSING"/>
    <property type="match status" value="1"/>
</dbReference>
<gene>
    <name evidence="9" type="primary">gbs1</name>
    <name evidence="8" type="ORF">SJAG_03535</name>
</gene>
<feature type="chain" id="PRO_5002847482" description="Glucosidase 2 subunit beta" evidence="6">
    <location>
        <begin position="23"/>
        <end position="504"/>
    </location>
</feature>
<evidence type="ECO:0000256" key="4">
    <source>
        <dbReference type="ARBA" id="ARBA00023157"/>
    </source>
</evidence>